<dbReference type="GO" id="GO:0080019">
    <property type="term" value="F:alcohol-forming very long-chain fatty acyl-CoA reductase activity"/>
    <property type="evidence" value="ECO:0007669"/>
    <property type="project" value="InterPro"/>
</dbReference>
<keyword evidence="3 10" id="KW-0444">Lipid biosynthesis</keyword>
<proteinExistence type="inferred from homology"/>
<gene>
    <name evidence="13" type="ORF">g.414</name>
</gene>
<evidence type="ECO:0000256" key="5">
    <source>
        <dbReference type="ARBA" id="ARBA00022857"/>
    </source>
</evidence>
<dbReference type="GO" id="GO:0102965">
    <property type="term" value="F:alcohol-forming long-chain fatty acyl-CoA reductase activity"/>
    <property type="evidence" value="ECO:0007669"/>
    <property type="project" value="UniProtKB-EC"/>
</dbReference>
<dbReference type="EC" id="1.2.1.84" evidence="10"/>
<dbReference type="InterPro" id="IPR033640">
    <property type="entry name" value="FAR_C"/>
</dbReference>
<keyword evidence="10" id="KW-0560">Oxidoreductase</keyword>
<evidence type="ECO:0000256" key="1">
    <source>
        <dbReference type="ARBA" id="ARBA00004141"/>
    </source>
</evidence>
<dbReference type="InterPro" id="IPR036291">
    <property type="entry name" value="NAD(P)-bd_dom_sf"/>
</dbReference>
<dbReference type="AlphaFoldDB" id="A0A1B6E1Z6"/>
<dbReference type="InterPro" id="IPR026055">
    <property type="entry name" value="FAR"/>
</dbReference>
<dbReference type="CDD" id="cd05236">
    <property type="entry name" value="FAR-N_SDR_e"/>
    <property type="match status" value="1"/>
</dbReference>
<dbReference type="PANTHER" id="PTHR11011:SF116">
    <property type="entry name" value="FATTY ACYL-COA REDUCTASE CG5065-RELATED"/>
    <property type="match status" value="1"/>
</dbReference>
<keyword evidence="6 10" id="KW-1133">Transmembrane helix</keyword>
<feature type="transmembrane region" description="Helical" evidence="10">
    <location>
        <begin position="342"/>
        <end position="361"/>
    </location>
</feature>
<evidence type="ECO:0000256" key="8">
    <source>
        <dbReference type="ARBA" id="ARBA00023136"/>
    </source>
</evidence>
<dbReference type="Gene3D" id="3.40.50.720">
    <property type="entry name" value="NAD(P)-binding Rossmann-like Domain"/>
    <property type="match status" value="1"/>
</dbReference>
<organism evidence="13">
    <name type="scientific">Clastoptera arizonana</name>
    <name type="common">Arizona spittle bug</name>
    <dbReference type="NCBI Taxonomy" id="38151"/>
    <lineage>
        <taxon>Eukaryota</taxon>
        <taxon>Metazoa</taxon>
        <taxon>Ecdysozoa</taxon>
        <taxon>Arthropoda</taxon>
        <taxon>Hexapoda</taxon>
        <taxon>Insecta</taxon>
        <taxon>Pterygota</taxon>
        <taxon>Neoptera</taxon>
        <taxon>Paraneoptera</taxon>
        <taxon>Hemiptera</taxon>
        <taxon>Auchenorrhyncha</taxon>
        <taxon>Cercopoidea</taxon>
        <taxon>Clastopteridae</taxon>
        <taxon>Clastoptera</taxon>
    </lineage>
</organism>
<feature type="domain" description="Fatty acyl-CoA reductase C-terminal" evidence="11">
    <location>
        <begin position="348"/>
        <end position="440"/>
    </location>
</feature>
<feature type="domain" description="Thioester reductase (TE)" evidence="12">
    <location>
        <begin position="1"/>
        <end position="273"/>
    </location>
</feature>
<keyword evidence="5 10" id="KW-0521">NADP</keyword>
<comment type="catalytic activity">
    <reaction evidence="9 10">
        <text>a long-chain fatty acyl-CoA + 2 NADPH + 2 H(+) = a long-chain primary fatty alcohol + 2 NADP(+) + CoA</text>
        <dbReference type="Rhea" id="RHEA:52716"/>
        <dbReference type="ChEBI" id="CHEBI:15378"/>
        <dbReference type="ChEBI" id="CHEBI:57287"/>
        <dbReference type="ChEBI" id="CHEBI:57783"/>
        <dbReference type="ChEBI" id="CHEBI:58349"/>
        <dbReference type="ChEBI" id="CHEBI:77396"/>
        <dbReference type="ChEBI" id="CHEBI:83139"/>
        <dbReference type="EC" id="1.2.1.84"/>
    </reaction>
</comment>
<comment type="function">
    <text evidence="10">Catalyzes the reduction of fatty acyl-CoA to fatty alcohols.</text>
</comment>
<dbReference type="PANTHER" id="PTHR11011">
    <property type="entry name" value="MALE STERILITY PROTEIN 2-RELATED"/>
    <property type="match status" value="1"/>
</dbReference>
<feature type="non-terminal residue" evidence="13">
    <location>
        <position position="1"/>
    </location>
</feature>
<dbReference type="FunFam" id="3.40.50.720:FF:000143">
    <property type="entry name" value="Fatty acyl-CoA reductase"/>
    <property type="match status" value="1"/>
</dbReference>
<dbReference type="InterPro" id="IPR013120">
    <property type="entry name" value="FAR_NAD-bd"/>
</dbReference>
<evidence type="ECO:0000259" key="11">
    <source>
        <dbReference type="Pfam" id="PF03015"/>
    </source>
</evidence>
<accession>A0A1B6E1Z6</accession>
<evidence type="ECO:0000256" key="3">
    <source>
        <dbReference type="ARBA" id="ARBA00022516"/>
    </source>
</evidence>
<name>A0A1B6E1Z6_9HEMI</name>
<dbReference type="EMBL" id="GEDC01005381">
    <property type="protein sequence ID" value="JAS31917.1"/>
    <property type="molecule type" value="Transcribed_RNA"/>
</dbReference>
<reference evidence="13" key="1">
    <citation type="submission" date="2015-12" db="EMBL/GenBank/DDBJ databases">
        <title>De novo transcriptome assembly of four potential Pierce s Disease insect vectors from Arizona vineyards.</title>
        <authorList>
            <person name="Tassone E.E."/>
        </authorList>
    </citation>
    <scope>NUCLEOTIDE SEQUENCE</scope>
</reference>
<evidence type="ECO:0000256" key="6">
    <source>
        <dbReference type="ARBA" id="ARBA00022989"/>
    </source>
</evidence>
<dbReference type="GO" id="GO:0016020">
    <property type="term" value="C:membrane"/>
    <property type="evidence" value="ECO:0007669"/>
    <property type="project" value="UniProtKB-SubCell"/>
</dbReference>
<evidence type="ECO:0000256" key="9">
    <source>
        <dbReference type="ARBA" id="ARBA00052530"/>
    </source>
</evidence>
<dbReference type="GO" id="GO:0035336">
    <property type="term" value="P:long-chain fatty-acyl-CoA metabolic process"/>
    <property type="evidence" value="ECO:0007669"/>
    <property type="project" value="TreeGrafter"/>
</dbReference>
<evidence type="ECO:0000313" key="13">
    <source>
        <dbReference type="EMBL" id="JAS31917.1"/>
    </source>
</evidence>
<feature type="transmembrane region" description="Helical" evidence="10">
    <location>
        <begin position="454"/>
        <end position="475"/>
    </location>
</feature>
<dbReference type="SUPFAM" id="SSF51735">
    <property type="entry name" value="NAD(P)-binding Rossmann-fold domains"/>
    <property type="match status" value="1"/>
</dbReference>
<evidence type="ECO:0000259" key="12">
    <source>
        <dbReference type="Pfam" id="PF07993"/>
    </source>
</evidence>
<dbReference type="Pfam" id="PF03015">
    <property type="entry name" value="Sterile"/>
    <property type="match status" value="1"/>
</dbReference>
<protein>
    <recommendedName>
        <fullName evidence="10">Fatty acyl-CoA reductase</fullName>
        <ecNumber evidence="10">1.2.1.84</ecNumber>
    </recommendedName>
</protein>
<evidence type="ECO:0000256" key="7">
    <source>
        <dbReference type="ARBA" id="ARBA00023098"/>
    </source>
</evidence>
<dbReference type="GO" id="GO:0005777">
    <property type="term" value="C:peroxisome"/>
    <property type="evidence" value="ECO:0007669"/>
    <property type="project" value="TreeGrafter"/>
</dbReference>
<evidence type="ECO:0000256" key="2">
    <source>
        <dbReference type="ARBA" id="ARBA00005928"/>
    </source>
</evidence>
<evidence type="ECO:0000256" key="10">
    <source>
        <dbReference type="RuleBase" id="RU363097"/>
    </source>
</evidence>
<dbReference type="Pfam" id="PF07993">
    <property type="entry name" value="NAD_binding_4"/>
    <property type="match status" value="1"/>
</dbReference>
<keyword evidence="7 10" id="KW-0443">Lipid metabolism</keyword>
<sequence>LTGGTGFIGKVLIEKLLRDCPGVKAIYLIARAKGNKSPKERWATITDGVLFDLLKEENPRALDKVVIINGDICKKDLGLSYEDKKILEDNVNIIFHAAASVRFDDSLQDALLLNTYGTYEIVQLAKRIKLLQGLVYVSTTFSNSHIDTVIEEKIYNNDFRYEDLLELRLNSTDRIHLDCLQYKIIEKHPNTYTFTKNLAEQIINDVRKELPVIITRPSVVSNTLQGHVPGWVDNFNGVHTVSIGVLKGFARTLYLDENLSLDYSPVDFVTNAIIAATWHTIVNNKCKTEELPIYNIAFGNIVTVKFIDLIKYGFKAHEKRPFSDLIWYPILLMTSSITLYKFYFWLLQIFPAIIFDTILWANGRRTMALKLTRKLFYNNLYILRRFLFDKFQFDNKNFKELRSAVPDSEKEKFYLVLKSVDIQQLCEICLVGSKKYLFKEDMSSIEKDKTRLKWLYLIHQIFRFLMYSFMIYLLWTLLQQFVSL</sequence>
<keyword evidence="4 10" id="KW-0812">Transmembrane</keyword>
<keyword evidence="8 10" id="KW-0472">Membrane</keyword>
<comment type="subcellular location">
    <subcellularLocation>
        <location evidence="1">Membrane</location>
        <topology evidence="1">Multi-pass membrane protein</topology>
    </subcellularLocation>
</comment>
<evidence type="ECO:0000256" key="4">
    <source>
        <dbReference type="ARBA" id="ARBA00022692"/>
    </source>
</evidence>
<comment type="similarity">
    <text evidence="2 10">Belongs to the fatty acyl-CoA reductase family.</text>
</comment>